<gene>
    <name evidence="3" type="ORF">Naga_100506g1</name>
</gene>
<feature type="transmembrane region" description="Helical" evidence="2">
    <location>
        <begin position="21"/>
        <end position="41"/>
    </location>
</feature>
<name>W7TA33_9STRA</name>
<organism evidence="3 4">
    <name type="scientific">Nannochloropsis gaditana</name>
    <dbReference type="NCBI Taxonomy" id="72520"/>
    <lineage>
        <taxon>Eukaryota</taxon>
        <taxon>Sar</taxon>
        <taxon>Stramenopiles</taxon>
        <taxon>Ochrophyta</taxon>
        <taxon>Eustigmatophyceae</taxon>
        <taxon>Eustigmatales</taxon>
        <taxon>Monodopsidaceae</taxon>
        <taxon>Nannochloropsis</taxon>
    </lineage>
</organism>
<evidence type="ECO:0000256" key="2">
    <source>
        <dbReference type="SAM" id="Phobius"/>
    </source>
</evidence>
<keyword evidence="2" id="KW-1133">Transmembrane helix</keyword>
<dbReference type="Proteomes" id="UP000019335">
    <property type="component" value="Chromosome 18"/>
</dbReference>
<reference evidence="3 4" key="1">
    <citation type="journal article" date="2014" name="Mol. Plant">
        <title>Chromosome Scale Genome Assembly and Transcriptome Profiling of Nannochloropsis gaditana in Nitrogen Depletion.</title>
        <authorList>
            <person name="Corteggiani Carpinelli E."/>
            <person name="Telatin A."/>
            <person name="Vitulo N."/>
            <person name="Forcato C."/>
            <person name="D'Angelo M."/>
            <person name="Schiavon R."/>
            <person name="Vezzi A."/>
            <person name="Giacometti G.M."/>
            <person name="Morosinotto T."/>
            <person name="Valle G."/>
        </authorList>
    </citation>
    <scope>NUCLEOTIDE SEQUENCE [LARGE SCALE GENOMIC DNA]</scope>
    <source>
        <strain evidence="3 4">B-31</strain>
    </source>
</reference>
<evidence type="ECO:0000313" key="3">
    <source>
        <dbReference type="EMBL" id="EWM23227.1"/>
    </source>
</evidence>
<protein>
    <recommendedName>
        <fullName evidence="5">Fucosyltransferase</fullName>
    </recommendedName>
</protein>
<evidence type="ECO:0000313" key="4">
    <source>
        <dbReference type="Proteomes" id="UP000019335"/>
    </source>
</evidence>
<evidence type="ECO:0008006" key="5">
    <source>
        <dbReference type="Google" id="ProtNLM"/>
    </source>
</evidence>
<accession>W7TA33</accession>
<proteinExistence type="predicted"/>
<feature type="compositionally biased region" description="Acidic residues" evidence="1">
    <location>
        <begin position="95"/>
        <end position="105"/>
    </location>
</feature>
<keyword evidence="2" id="KW-0472">Membrane</keyword>
<keyword evidence="2" id="KW-0812">Transmembrane</keyword>
<comment type="caution">
    <text evidence="3">The sequence shown here is derived from an EMBL/GenBank/DDBJ whole genome shotgun (WGS) entry which is preliminary data.</text>
</comment>
<dbReference type="OrthoDB" id="187873at2759"/>
<sequence>MIYSGRDVLSEGARRRWGRMALLLGIIATYSFGGLWMMSILSKNDLRPELEWSRFLRPAQYSQVMLKQSSEGELAPALPSERDPSPPSSSYIMSEESDAEWDEDEPVRPPGAASLPQPPSLTHVDDRERPEAFLRCGDWQEGYMELHRQILEGERPPRYLVAVLSQSGLADQLVGVMSLFFWAYLTGRAFQITVGEQPIPPLEAAFDAPFINWTRPAGDPPVLTEHLYRPYNGDRHYPPSHPSVQNMSEYGSMYLINNKNRFFSTLDLNTLPKSGADKAVLFMASNRGRVFRLFDNPYHRRQLYDVGLRPETAFACGFRFLFAPNEVTRDETGWQLAEEHLIPLHYPDDEETEKEAMLEARNTLRIGIQIRVGDFVFNQPGKAERLSLDDYMSYFQCAREIEHHKRTPETTKVVWYLVSDSLRLKELALEKFGQNLVVTSTEPSRHVLCAKDGLTDCNESGEMAESLAAAAADMMGLAETDYIILTRQSGFGKVAAWLNMRWHNVWWLSPGEPQMHACGARSYVQLEDMADKWSGL</sequence>
<feature type="region of interest" description="Disordered" evidence="1">
    <location>
        <begin position="68"/>
        <end position="127"/>
    </location>
</feature>
<keyword evidence="4" id="KW-1185">Reference proteome</keyword>
<dbReference type="Gene3D" id="3.40.50.11350">
    <property type="match status" value="1"/>
</dbReference>
<dbReference type="EMBL" id="AZIL01001754">
    <property type="protein sequence ID" value="EWM23227.1"/>
    <property type="molecule type" value="Genomic_DNA"/>
</dbReference>
<dbReference type="AlphaFoldDB" id="W7TA33"/>
<evidence type="ECO:0000256" key="1">
    <source>
        <dbReference type="SAM" id="MobiDB-lite"/>
    </source>
</evidence>